<dbReference type="AlphaFoldDB" id="A0A0L8GXZ8"/>
<feature type="compositionally biased region" description="Basic and acidic residues" evidence="1">
    <location>
        <begin position="32"/>
        <end position="45"/>
    </location>
</feature>
<name>A0A0L8GXZ8_OCTBM</name>
<feature type="region of interest" description="Disordered" evidence="1">
    <location>
        <begin position="29"/>
        <end position="53"/>
    </location>
</feature>
<organism evidence="2">
    <name type="scientific">Octopus bimaculoides</name>
    <name type="common">California two-spotted octopus</name>
    <dbReference type="NCBI Taxonomy" id="37653"/>
    <lineage>
        <taxon>Eukaryota</taxon>
        <taxon>Metazoa</taxon>
        <taxon>Spiralia</taxon>
        <taxon>Lophotrochozoa</taxon>
        <taxon>Mollusca</taxon>
        <taxon>Cephalopoda</taxon>
        <taxon>Coleoidea</taxon>
        <taxon>Octopodiformes</taxon>
        <taxon>Octopoda</taxon>
        <taxon>Incirrata</taxon>
        <taxon>Octopodidae</taxon>
        <taxon>Octopus</taxon>
    </lineage>
</organism>
<evidence type="ECO:0000313" key="2">
    <source>
        <dbReference type="EMBL" id="KOF81931.1"/>
    </source>
</evidence>
<accession>A0A0L8GXZ8</accession>
<dbReference type="EMBL" id="KQ419930">
    <property type="protein sequence ID" value="KOF81931.1"/>
    <property type="molecule type" value="Genomic_DNA"/>
</dbReference>
<protein>
    <submittedName>
        <fullName evidence="2">Uncharacterized protein</fullName>
    </submittedName>
</protein>
<gene>
    <name evidence="2" type="ORF">OCBIM_22025929mg</name>
</gene>
<sequence length="53" mass="6444">MNIIVRGYDFSRFYGKQNRPIKLQKKIQKGTDFSKTRKTRMEKARNTRYCGKR</sequence>
<proteinExistence type="predicted"/>
<evidence type="ECO:0000256" key="1">
    <source>
        <dbReference type="SAM" id="MobiDB-lite"/>
    </source>
</evidence>
<reference evidence="2" key="1">
    <citation type="submission" date="2015-07" db="EMBL/GenBank/DDBJ databases">
        <title>MeaNS - Measles Nucleotide Surveillance Program.</title>
        <authorList>
            <person name="Tran T."/>
            <person name="Druce J."/>
        </authorList>
    </citation>
    <scope>NUCLEOTIDE SEQUENCE</scope>
    <source>
        <strain evidence="2">UCB-OBI-ISO-001</strain>
        <tissue evidence="2">Gonad</tissue>
    </source>
</reference>